<dbReference type="Proteomes" id="UP000765509">
    <property type="component" value="Unassembled WGS sequence"/>
</dbReference>
<reference evidence="2" key="1">
    <citation type="submission" date="2021-03" db="EMBL/GenBank/DDBJ databases">
        <title>Draft genome sequence of rust myrtle Austropuccinia psidii MF-1, a brazilian biotype.</title>
        <authorList>
            <person name="Quecine M.C."/>
            <person name="Pachon D.M.R."/>
            <person name="Bonatelli M.L."/>
            <person name="Correr F.H."/>
            <person name="Franceschini L.M."/>
            <person name="Leite T.F."/>
            <person name="Margarido G.R.A."/>
            <person name="Almeida C.A."/>
            <person name="Ferrarezi J.A."/>
            <person name="Labate C.A."/>
        </authorList>
    </citation>
    <scope>NUCLEOTIDE SEQUENCE</scope>
    <source>
        <strain evidence="2">MF-1</strain>
    </source>
</reference>
<sequence length="186" mass="20511">MARGVPTQDTLVRTPLWLMMMKALPSGNGCWDPKQADGNASGRLAPCPQVSICPPPLQGHHLMVTLLLDRSKVIIQPMKDGDGKRTFKLGPIVTMSCHPWNLNTKLKQNPPNPPQQDSPVPCMLCEKTPQQPTPGPSGTQWLEDLFRKPPQHDEPPIPGPSQPSKPHEDSLTCEHEPEVALMQSME</sequence>
<name>A0A9Q3F5H3_9BASI</name>
<protein>
    <submittedName>
        <fullName evidence="2">Uncharacterized protein</fullName>
    </submittedName>
</protein>
<dbReference type="EMBL" id="AVOT02036037">
    <property type="protein sequence ID" value="MBW0530477.1"/>
    <property type="molecule type" value="Genomic_DNA"/>
</dbReference>
<feature type="compositionally biased region" description="Basic and acidic residues" evidence="1">
    <location>
        <begin position="144"/>
        <end position="155"/>
    </location>
</feature>
<evidence type="ECO:0000313" key="3">
    <source>
        <dbReference type="Proteomes" id="UP000765509"/>
    </source>
</evidence>
<accession>A0A9Q3F5H3</accession>
<feature type="compositionally biased region" description="Basic and acidic residues" evidence="1">
    <location>
        <begin position="165"/>
        <end position="178"/>
    </location>
</feature>
<feature type="region of interest" description="Disordered" evidence="1">
    <location>
        <begin position="103"/>
        <end position="186"/>
    </location>
</feature>
<organism evidence="2 3">
    <name type="scientific">Austropuccinia psidii MF-1</name>
    <dbReference type="NCBI Taxonomy" id="1389203"/>
    <lineage>
        <taxon>Eukaryota</taxon>
        <taxon>Fungi</taxon>
        <taxon>Dikarya</taxon>
        <taxon>Basidiomycota</taxon>
        <taxon>Pucciniomycotina</taxon>
        <taxon>Pucciniomycetes</taxon>
        <taxon>Pucciniales</taxon>
        <taxon>Sphaerophragmiaceae</taxon>
        <taxon>Austropuccinia</taxon>
    </lineage>
</organism>
<proteinExistence type="predicted"/>
<evidence type="ECO:0000313" key="2">
    <source>
        <dbReference type="EMBL" id="MBW0530477.1"/>
    </source>
</evidence>
<evidence type="ECO:0000256" key="1">
    <source>
        <dbReference type="SAM" id="MobiDB-lite"/>
    </source>
</evidence>
<dbReference type="AlphaFoldDB" id="A0A9Q3F5H3"/>
<comment type="caution">
    <text evidence="2">The sequence shown here is derived from an EMBL/GenBank/DDBJ whole genome shotgun (WGS) entry which is preliminary data.</text>
</comment>
<keyword evidence="3" id="KW-1185">Reference proteome</keyword>
<gene>
    <name evidence="2" type="ORF">O181_070192</name>
</gene>